<sequence length="705" mass="80753">MVVGDLAPGVVEPSFSDSEYGFVDDITDEELVGAILHKKPQKSVYSQSCIIISGIPIVGEDRLNKLKGVLGKIFVRISETYNDYYPLDENSKTKGWCFVEFPSAEVAGNATAILDGYVLDKNHTFSANLFEDLDKFKEPSLNWKPPEMVEYTPTGDFWSWLQNEKCYDQFAALYDREIGDKKVIDVASHVGVFEFRKGQDPQLISERTNWTETFFQWSPHGTFLTSVHVKGICLWAGKDFDRFGRFLVTYATPENRWVEDTDSLRIWEVQTGEMRKGFSLFNLQGDDNQLSCWPFFQWSYDEKYVACFKAGGNGISVYETDNFTLLDKKPITIEGLCLFEWSPARPILAYYCEERTSDNAPAEIGLMEFPSKVKLRALRVFSVSKADLFWNKNGDRLAAHTERYQKKIVKPGPNGVLDVKYSKPTSHIEIFDLRNKEISVLSMTLAETYVAFGWEPAGDKFCVLAGTQHKTTPLIYMLDMSKHVPQLISKFEPSEKFNNVSWAPAGGWLVVYSANSTSGAIMFIDSNGPEPTRTNIVEYSGFTKGSWDPTGRYFVAAFTMGGGRSSASSDTGYRIFTFQGKELFRKNLDRMMQFKWRPRPPVKLPEETVRLVRKTLKETSARFEEEDKRERGRASQEVTEKRRKNMKEFNQIREQYREIYNSEAKLRASLRPVNEEEEELDEETIAVPLTTERVKIQETIAEDEK</sequence>
<dbReference type="PIRSF" id="PIRSF036424">
    <property type="entry name" value="eIF3b"/>
    <property type="match status" value="1"/>
</dbReference>
<keyword evidence="5 7" id="KW-0694">RNA-binding</keyword>
<evidence type="ECO:0000256" key="8">
    <source>
        <dbReference type="SAM" id="MobiDB-lite"/>
    </source>
</evidence>
<evidence type="ECO:0000256" key="1">
    <source>
        <dbReference type="ARBA" id="ARBA00004496"/>
    </source>
</evidence>
<dbReference type="SUPFAM" id="SSF54928">
    <property type="entry name" value="RNA-binding domain, RBD"/>
    <property type="match status" value="1"/>
</dbReference>
<feature type="region of interest" description="Disordered" evidence="8">
    <location>
        <begin position="621"/>
        <end position="646"/>
    </location>
</feature>
<keyword evidence="3 7" id="KW-0396">Initiation factor</keyword>
<protein>
    <recommendedName>
        <fullName evidence="7">Eukaryotic translation initiation factor 3 subunit B</fullName>
        <shortName evidence="7">eIF3b</shortName>
    </recommendedName>
</protein>
<dbReference type="InterPro" id="IPR013979">
    <property type="entry name" value="TIF_beta_prop-like"/>
</dbReference>
<evidence type="ECO:0000256" key="2">
    <source>
        <dbReference type="ARBA" id="ARBA00022490"/>
    </source>
</evidence>
<reference evidence="11" key="1">
    <citation type="submission" date="2017-02" db="UniProtKB">
        <authorList>
            <consortium name="WormBaseParasite"/>
        </authorList>
    </citation>
    <scope>IDENTIFICATION</scope>
</reference>
<dbReference type="PANTHER" id="PTHR14068:SF0">
    <property type="entry name" value="EUKARYOTIC TRANSLATION INITIATION FACTOR 3 SUBUNIT B"/>
    <property type="match status" value="1"/>
</dbReference>
<keyword evidence="10" id="KW-1185">Reference proteome</keyword>
<dbReference type="InterPro" id="IPR011042">
    <property type="entry name" value="6-blade_b-propeller_TolB-like"/>
</dbReference>
<keyword evidence="6 7" id="KW-0648">Protein biosynthesis</keyword>
<comment type="similarity">
    <text evidence="7">Belongs to the eIF-3 subunit B family.</text>
</comment>
<evidence type="ECO:0000256" key="7">
    <source>
        <dbReference type="PIRNR" id="PIRNR036424"/>
    </source>
</evidence>
<feature type="domain" description="RRM" evidence="9">
    <location>
        <begin position="48"/>
        <end position="132"/>
    </location>
</feature>
<dbReference type="Pfam" id="PF08662">
    <property type="entry name" value="eIF2A"/>
    <property type="match status" value="1"/>
</dbReference>
<evidence type="ECO:0000256" key="3">
    <source>
        <dbReference type="ARBA" id="ARBA00022540"/>
    </source>
</evidence>
<keyword evidence="2 7" id="KW-0963">Cytoplasm</keyword>
<dbReference type="AlphaFoldDB" id="A0A0N5AHI8"/>
<dbReference type="STRING" id="451379.A0A0N5AHI8"/>
<accession>A0A0N5AHI8</accession>
<name>A0A0N5AHI8_9BILA</name>
<evidence type="ECO:0000313" key="10">
    <source>
        <dbReference type="Proteomes" id="UP000046393"/>
    </source>
</evidence>
<comment type="function">
    <text evidence="7">Component of the eukaryotic translation initiation factor 3 (eIF-3) complex, which is involved in protein synthesis and, together with other initiation factors, stimulates binding of mRNA and methionyl-tRNAi to the 40S ribosome.</text>
</comment>
<keyword evidence="4" id="KW-0853">WD repeat</keyword>
<dbReference type="Gene3D" id="2.120.10.30">
    <property type="entry name" value="TolB, C-terminal domain"/>
    <property type="match status" value="1"/>
</dbReference>
<dbReference type="InterPro" id="IPR000504">
    <property type="entry name" value="RRM_dom"/>
</dbReference>
<evidence type="ECO:0000256" key="5">
    <source>
        <dbReference type="ARBA" id="ARBA00022884"/>
    </source>
</evidence>
<dbReference type="CDD" id="cd12278">
    <property type="entry name" value="RRM_eIF3B"/>
    <property type="match status" value="1"/>
</dbReference>
<dbReference type="InterPro" id="IPR035979">
    <property type="entry name" value="RBD_domain_sf"/>
</dbReference>
<dbReference type="GO" id="GO:0031369">
    <property type="term" value="F:translation initiation factor binding"/>
    <property type="evidence" value="ECO:0007669"/>
    <property type="project" value="InterPro"/>
</dbReference>
<dbReference type="PANTHER" id="PTHR14068">
    <property type="entry name" value="EUKARYOTIC TRANSLATION INITIATION FACTOR 3 EIF3 -RELATED"/>
    <property type="match status" value="1"/>
</dbReference>
<dbReference type="SUPFAM" id="SSF82171">
    <property type="entry name" value="DPP6 N-terminal domain-like"/>
    <property type="match status" value="1"/>
</dbReference>
<dbReference type="Proteomes" id="UP000046393">
    <property type="component" value="Unplaced"/>
</dbReference>
<evidence type="ECO:0000256" key="4">
    <source>
        <dbReference type="ARBA" id="ARBA00022574"/>
    </source>
</evidence>
<evidence type="ECO:0000256" key="6">
    <source>
        <dbReference type="ARBA" id="ARBA00022917"/>
    </source>
</evidence>
<proteinExistence type="inferred from homology"/>
<dbReference type="InterPro" id="IPR012677">
    <property type="entry name" value="Nucleotide-bd_a/b_plait_sf"/>
</dbReference>
<dbReference type="Gene3D" id="3.30.70.330">
    <property type="match status" value="1"/>
</dbReference>
<organism evidence="10 11">
    <name type="scientific">Syphacia muris</name>
    <dbReference type="NCBI Taxonomy" id="451379"/>
    <lineage>
        <taxon>Eukaryota</taxon>
        <taxon>Metazoa</taxon>
        <taxon>Ecdysozoa</taxon>
        <taxon>Nematoda</taxon>
        <taxon>Chromadorea</taxon>
        <taxon>Rhabditida</taxon>
        <taxon>Spirurina</taxon>
        <taxon>Oxyuridomorpha</taxon>
        <taxon>Oxyuroidea</taxon>
        <taxon>Oxyuridae</taxon>
        <taxon>Syphacia</taxon>
    </lineage>
</organism>
<evidence type="ECO:0000313" key="11">
    <source>
        <dbReference type="WBParaSite" id="SMUV_0000384101-mRNA-1"/>
    </source>
</evidence>
<comment type="subunit">
    <text evidence="7">Component of the eukaryotic translation initiation factor 3 (eIF-3) complex.</text>
</comment>
<evidence type="ECO:0000259" key="9">
    <source>
        <dbReference type="PROSITE" id="PS50102"/>
    </source>
</evidence>
<dbReference type="PROSITE" id="PS50102">
    <property type="entry name" value="RRM"/>
    <property type="match status" value="1"/>
</dbReference>
<dbReference type="GO" id="GO:0003743">
    <property type="term" value="F:translation initiation factor activity"/>
    <property type="evidence" value="ECO:0007669"/>
    <property type="project" value="UniProtKB-KW"/>
</dbReference>
<dbReference type="InterPro" id="IPR034363">
    <property type="entry name" value="eIF3B_RRM"/>
</dbReference>
<dbReference type="InterPro" id="IPR011400">
    <property type="entry name" value="EIF3B"/>
</dbReference>
<dbReference type="WBParaSite" id="SMUV_0000384101-mRNA-1">
    <property type="protein sequence ID" value="SMUV_0000384101-mRNA-1"/>
    <property type="gene ID" value="SMUV_0000384101"/>
</dbReference>
<comment type="subcellular location">
    <subcellularLocation>
        <location evidence="1 7">Cytoplasm</location>
    </subcellularLocation>
</comment>
<dbReference type="GO" id="GO:0005852">
    <property type="term" value="C:eukaryotic translation initiation factor 3 complex"/>
    <property type="evidence" value="ECO:0007669"/>
    <property type="project" value="InterPro"/>
</dbReference>
<dbReference type="GO" id="GO:0003723">
    <property type="term" value="F:RNA binding"/>
    <property type="evidence" value="ECO:0007669"/>
    <property type="project" value="UniProtKB-UniRule"/>
</dbReference>